<feature type="region of interest" description="Disordered" evidence="1">
    <location>
        <begin position="21"/>
        <end position="49"/>
    </location>
</feature>
<dbReference type="PROSITE" id="PS50011">
    <property type="entry name" value="PROTEIN_KINASE_DOM"/>
    <property type="match status" value="1"/>
</dbReference>
<proteinExistence type="predicted"/>
<keyword evidence="4" id="KW-1185">Reference proteome</keyword>
<dbReference type="InterPro" id="IPR011009">
    <property type="entry name" value="Kinase-like_dom_sf"/>
</dbReference>
<reference evidence="3" key="1">
    <citation type="submission" date="2023-06" db="EMBL/GenBank/DDBJ databases">
        <title>Multi-omics analyses reveal the molecular pathogenesis toolkit of Lasiodiplodia hormozganensis, a cross-kingdom pathogen.</title>
        <authorList>
            <person name="Felix C."/>
            <person name="Meneses R."/>
            <person name="Goncalves M.F.M."/>
            <person name="Tilleman L."/>
            <person name="Duarte A.S."/>
            <person name="Jorrin-Novo J.V."/>
            <person name="Van De Peer Y."/>
            <person name="Deforce D."/>
            <person name="Van Nieuwerburgh F."/>
            <person name="Esteves A.C."/>
            <person name="Alves A."/>
        </authorList>
    </citation>
    <scope>NUCLEOTIDE SEQUENCE</scope>
    <source>
        <strain evidence="3">CBS 339.90</strain>
    </source>
</reference>
<sequence>MITVDDRVLLTGFAMARRVDRSDPADTAGTTASPAHQAASPYAAPSHPGPHVPFKDDMYGFGCVLLELVTAICHAGDGGDSQAHFRHVRAGAPGNDPAGAYAPCQKQLVQWISTLSTTGPLPVAPGCSNSSVDAADWTRITTDLAFRMLDPSPACRPAATLVLQAIRWWGVDGGASCLCEGGGSFSTSHNSGSGSAGLEADGSGSTTTVRLEEDRWAAPPWAPLLYNLEAVQYWDLDIPVSPWEIAKHVCADGVTDNTVIQGILQRAAARANNAFRVGGPPRSYFLGQSTSLPDHGRGRLMMSSPHVELALASDCIDSF</sequence>
<dbReference type="GO" id="GO:0004672">
    <property type="term" value="F:protein kinase activity"/>
    <property type="evidence" value="ECO:0007669"/>
    <property type="project" value="InterPro"/>
</dbReference>
<protein>
    <recommendedName>
        <fullName evidence="2">Protein kinase domain-containing protein</fullName>
    </recommendedName>
</protein>
<dbReference type="GO" id="GO:0005524">
    <property type="term" value="F:ATP binding"/>
    <property type="evidence" value="ECO:0007669"/>
    <property type="project" value="InterPro"/>
</dbReference>
<feature type="domain" description="Protein kinase" evidence="2">
    <location>
        <begin position="1"/>
        <end position="169"/>
    </location>
</feature>
<accession>A0AA39YA93</accession>
<evidence type="ECO:0000259" key="2">
    <source>
        <dbReference type="PROSITE" id="PS50011"/>
    </source>
</evidence>
<dbReference type="InterPro" id="IPR000719">
    <property type="entry name" value="Prot_kinase_dom"/>
</dbReference>
<evidence type="ECO:0000256" key="1">
    <source>
        <dbReference type="SAM" id="MobiDB-lite"/>
    </source>
</evidence>
<organism evidence="3 4">
    <name type="scientific">Lasiodiplodia hormozganensis</name>
    <dbReference type="NCBI Taxonomy" id="869390"/>
    <lineage>
        <taxon>Eukaryota</taxon>
        <taxon>Fungi</taxon>
        <taxon>Dikarya</taxon>
        <taxon>Ascomycota</taxon>
        <taxon>Pezizomycotina</taxon>
        <taxon>Dothideomycetes</taxon>
        <taxon>Dothideomycetes incertae sedis</taxon>
        <taxon>Botryosphaeriales</taxon>
        <taxon>Botryosphaeriaceae</taxon>
        <taxon>Lasiodiplodia</taxon>
    </lineage>
</organism>
<dbReference type="Proteomes" id="UP001175001">
    <property type="component" value="Unassembled WGS sequence"/>
</dbReference>
<evidence type="ECO:0000313" key="4">
    <source>
        <dbReference type="Proteomes" id="UP001175001"/>
    </source>
</evidence>
<dbReference type="EMBL" id="JAUJDW010000044">
    <property type="protein sequence ID" value="KAK0647757.1"/>
    <property type="molecule type" value="Genomic_DNA"/>
</dbReference>
<evidence type="ECO:0000313" key="3">
    <source>
        <dbReference type="EMBL" id="KAK0647757.1"/>
    </source>
</evidence>
<name>A0AA39YA93_9PEZI</name>
<dbReference type="AlphaFoldDB" id="A0AA39YA93"/>
<comment type="caution">
    <text evidence="3">The sequence shown here is derived from an EMBL/GenBank/DDBJ whole genome shotgun (WGS) entry which is preliminary data.</text>
</comment>
<gene>
    <name evidence="3" type="ORF">DIS24_g7389</name>
</gene>
<dbReference type="Gene3D" id="1.10.510.10">
    <property type="entry name" value="Transferase(Phosphotransferase) domain 1"/>
    <property type="match status" value="1"/>
</dbReference>
<dbReference type="SUPFAM" id="SSF56112">
    <property type="entry name" value="Protein kinase-like (PK-like)"/>
    <property type="match status" value="1"/>
</dbReference>